<protein>
    <submittedName>
        <fullName evidence="1">Uncharacterized protein</fullName>
    </submittedName>
</protein>
<organism evidence="1 2">
    <name type="scientific">Halomonas citrativorans</name>
    <dbReference type="NCBI Taxonomy" id="2742612"/>
    <lineage>
        <taxon>Bacteria</taxon>
        <taxon>Pseudomonadati</taxon>
        <taxon>Pseudomonadota</taxon>
        <taxon>Gammaproteobacteria</taxon>
        <taxon>Oceanospirillales</taxon>
        <taxon>Halomonadaceae</taxon>
        <taxon>Halomonas</taxon>
    </lineage>
</organism>
<name>A0A1R4HPP1_9GAMM</name>
<reference evidence="1 2" key="1">
    <citation type="submission" date="2017-02" db="EMBL/GenBank/DDBJ databases">
        <authorList>
            <person name="Dridi B."/>
        </authorList>
    </citation>
    <scope>NUCLEOTIDE SEQUENCE [LARGE SCALE GENOMIC DNA]</scope>
    <source>
        <strain evidence="1 2">JB380</strain>
    </source>
</reference>
<evidence type="ECO:0000313" key="2">
    <source>
        <dbReference type="Proteomes" id="UP000196331"/>
    </source>
</evidence>
<dbReference type="AlphaFoldDB" id="A0A1R4HPP1"/>
<proteinExistence type="predicted"/>
<dbReference type="Proteomes" id="UP000196331">
    <property type="component" value="Unassembled WGS sequence"/>
</dbReference>
<dbReference type="EMBL" id="FUKM01000003">
    <property type="protein sequence ID" value="SJN09153.1"/>
    <property type="molecule type" value="Genomic_DNA"/>
</dbReference>
<gene>
    <name evidence="1" type="ORF">CZ787_00840</name>
</gene>
<sequence>MTETAAPLQRLTPACRPSARQLHPFDHKHTDTYLDNATWLYFSLYRYAAV</sequence>
<comment type="caution">
    <text evidence="1">The sequence shown here is derived from an EMBL/GenBank/DDBJ whole genome shotgun (WGS) entry which is preliminary data.</text>
</comment>
<evidence type="ECO:0000313" key="1">
    <source>
        <dbReference type="EMBL" id="SJN09153.1"/>
    </source>
</evidence>
<accession>A0A1R4HPP1</accession>